<evidence type="ECO:0000256" key="5">
    <source>
        <dbReference type="RuleBase" id="RU000454"/>
    </source>
</evidence>
<dbReference type="STRING" id="112090.W4GQU3"/>
<dbReference type="EMBL" id="KI913123">
    <property type="protein sequence ID" value="ETV82080.1"/>
    <property type="molecule type" value="Genomic_DNA"/>
</dbReference>
<evidence type="ECO:0000256" key="6">
    <source>
        <dbReference type="SAM" id="Phobius"/>
    </source>
</evidence>
<feature type="domain" description="Peptidase A1" evidence="8">
    <location>
        <begin position="44"/>
        <end position="358"/>
    </location>
</feature>
<dbReference type="PROSITE" id="PS00141">
    <property type="entry name" value="ASP_PROTEASE"/>
    <property type="match status" value="1"/>
</dbReference>
<dbReference type="GO" id="GO:0006508">
    <property type="term" value="P:proteolysis"/>
    <property type="evidence" value="ECO:0007669"/>
    <property type="project" value="UniProtKB-KW"/>
</dbReference>
<evidence type="ECO:0000313" key="9">
    <source>
        <dbReference type="EMBL" id="ETV82080.1"/>
    </source>
</evidence>
<sequence>MKMPRSTMAGRWTTALWMLSTYLPLASGIHCKLHAKTSDFQTQYSVTIAIGTPAQAFDVIVDTGSSDLWVQGTDCVACNGQPRFAAIASTSFRPDCGRGSCTYTVSYGSGMSSAKVGQDRISIDSFALADDVQFGVVYDEDASISQVLQSSGILGLAFKSMAAFTTPCVQDYMQSFSLSLSRTAPMLSINEQLPPYNDPAIVWASMPVEELDGMHSYWIVGLPNATLGSLQLCGTTTNRCQAILDSGTGFIAVPSTAWTAVVTQLHAAGCYAIGSSGPFACPTMDTLPPLTLTLGTTHGYACVLTPSMYAFRESSTTTSTAVIVGLIQSPMDIWILGSLFLHQYYTVFDMRHGEVRMTELLEQPVLEQLQPVPISIHDQPSYFDRYFDEDVAEHVMVVVVLGVSLMLLYMMVWQPHFSRRQYPWDRSTTSDDLLLVSLLEHDLQWKQQPPPAK</sequence>
<dbReference type="PROSITE" id="PS51767">
    <property type="entry name" value="PEPTIDASE_A1"/>
    <property type="match status" value="1"/>
</dbReference>
<dbReference type="Gene3D" id="2.40.70.10">
    <property type="entry name" value="Acid Proteases"/>
    <property type="match status" value="2"/>
</dbReference>
<keyword evidence="3 5" id="KW-0064">Aspartyl protease</keyword>
<dbReference type="InterPro" id="IPR033121">
    <property type="entry name" value="PEPTIDASE_A1"/>
</dbReference>
<keyword evidence="6" id="KW-1133">Transmembrane helix</keyword>
<dbReference type="PANTHER" id="PTHR47966:SF51">
    <property type="entry name" value="BETA-SITE APP-CLEAVING ENZYME, ISOFORM A-RELATED"/>
    <property type="match status" value="1"/>
</dbReference>
<dbReference type="RefSeq" id="XP_009828817.1">
    <property type="nucleotide sequence ID" value="XM_009830515.1"/>
</dbReference>
<feature type="active site" evidence="4">
    <location>
        <position position="245"/>
    </location>
</feature>
<protein>
    <recommendedName>
        <fullName evidence="8">Peptidase A1 domain-containing protein</fullName>
    </recommendedName>
</protein>
<evidence type="ECO:0000256" key="1">
    <source>
        <dbReference type="ARBA" id="ARBA00007447"/>
    </source>
</evidence>
<comment type="similarity">
    <text evidence="1 5">Belongs to the peptidase A1 family.</text>
</comment>
<evidence type="ECO:0000256" key="4">
    <source>
        <dbReference type="PIRSR" id="PIRSR601461-1"/>
    </source>
</evidence>
<feature type="active site" evidence="4">
    <location>
        <position position="62"/>
    </location>
</feature>
<dbReference type="VEuPathDB" id="FungiDB:H257_05594"/>
<dbReference type="CDD" id="cd05471">
    <property type="entry name" value="pepsin_like"/>
    <property type="match status" value="1"/>
</dbReference>
<gene>
    <name evidence="9" type="ORF">H257_05594</name>
</gene>
<feature type="signal peptide" evidence="7">
    <location>
        <begin position="1"/>
        <end position="28"/>
    </location>
</feature>
<keyword evidence="6" id="KW-0812">Transmembrane</keyword>
<dbReference type="PANTHER" id="PTHR47966">
    <property type="entry name" value="BETA-SITE APP-CLEAVING ENZYME, ISOFORM A-RELATED"/>
    <property type="match status" value="1"/>
</dbReference>
<keyword evidence="6" id="KW-0472">Membrane</keyword>
<accession>W4GQU3</accession>
<dbReference type="PRINTS" id="PR00792">
    <property type="entry name" value="PEPSIN"/>
</dbReference>
<keyword evidence="5" id="KW-0378">Hydrolase</keyword>
<evidence type="ECO:0000256" key="3">
    <source>
        <dbReference type="ARBA" id="ARBA00022750"/>
    </source>
</evidence>
<keyword evidence="2 5" id="KW-0645">Protease</keyword>
<dbReference type="InterPro" id="IPR001461">
    <property type="entry name" value="Aspartic_peptidase_A1"/>
</dbReference>
<feature type="transmembrane region" description="Helical" evidence="6">
    <location>
        <begin position="395"/>
        <end position="413"/>
    </location>
</feature>
<dbReference type="InterPro" id="IPR034164">
    <property type="entry name" value="Pepsin-like_dom"/>
</dbReference>
<dbReference type="GeneID" id="20807590"/>
<dbReference type="SUPFAM" id="SSF50630">
    <property type="entry name" value="Acid proteases"/>
    <property type="match status" value="1"/>
</dbReference>
<feature type="chain" id="PRO_5004842645" description="Peptidase A1 domain-containing protein" evidence="7">
    <location>
        <begin position="29"/>
        <end position="453"/>
    </location>
</feature>
<dbReference type="GO" id="GO:0004190">
    <property type="term" value="F:aspartic-type endopeptidase activity"/>
    <property type="evidence" value="ECO:0007669"/>
    <property type="project" value="UniProtKB-KW"/>
</dbReference>
<dbReference type="InterPro" id="IPR001969">
    <property type="entry name" value="Aspartic_peptidase_AS"/>
</dbReference>
<evidence type="ECO:0000256" key="2">
    <source>
        <dbReference type="ARBA" id="ARBA00022670"/>
    </source>
</evidence>
<proteinExistence type="inferred from homology"/>
<organism evidence="9">
    <name type="scientific">Aphanomyces astaci</name>
    <name type="common">Crayfish plague agent</name>
    <dbReference type="NCBI Taxonomy" id="112090"/>
    <lineage>
        <taxon>Eukaryota</taxon>
        <taxon>Sar</taxon>
        <taxon>Stramenopiles</taxon>
        <taxon>Oomycota</taxon>
        <taxon>Saprolegniomycetes</taxon>
        <taxon>Saprolegniales</taxon>
        <taxon>Verrucalvaceae</taxon>
        <taxon>Aphanomyces</taxon>
    </lineage>
</organism>
<reference evidence="9" key="1">
    <citation type="submission" date="2013-12" db="EMBL/GenBank/DDBJ databases">
        <title>The Genome Sequence of Aphanomyces astaci APO3.</title>
        <authorList>
            <consortium name="The Broad Institute Genomics Platform"/>
            <person name="Russ C."/>
            <person name="Tyler B."/>
            <person name="van West P."/>
            <person name="Dieguez-Uribeondo J."/>
            <person name="Young S.K."/>
            <person name="Zeng Q."/>
            <person name="Gargeya S."/>
            <person name="Fitzgerald M."/>
            <person name="Abouelleil A."/>
            <person name="Alvarado L."/>
            <person name="Chapman S.B."/>
            <person name="Gainer-Dewar J."/>
            <person name="Goldberg J."/>
            <person name="Griggs A."/>
            <person name="Gujja S."/>
            <person name="Hansen M."/>
            <person name="Howarth C."/>
            <person name="Imamovic A."/>
            <person name="Ireland A."/>
            <person name="Larimer J."/>
            <person name="McCowan C."/>
            <person name="Murphy C."/>
            <person name="Pearson M."/>
            <person name="Poon T.W."/>
            <person name="Priest M."/>
            <person name="Roberts A."/>
            <person name="Saif S."/>
            <person name="Shea T."/>
            <person name="Sykes S."/>
            <person name="Wortman J."/>
            <person name="Nusbaum C."/>
            <person name="Birren B."/>
        </authorList>
    </citation>
    <scope>NUCLEOTIDE SEQUENCE [LARGE SCALE GENOMIC DNA]</scope>
    <source>
        <strain evidence="9">APO3</strain>
    </source>
</reference>
<evidence type="ECO:0000256" key="7">
    <source>
        <dbReference type="SAM" id="SignalP"/>
    </source>
</evidence>
<name>W4GQU3_APHAT</name>
<dbReference type="Pfam" id="PF00026">
    <property type="entry name" value="Asp"/>
    <property type="match status" value="1"/>
</dbReference>
<dbReference type="OrthoDB" id="771136at2759"/>
<dbReference type="AlphaFoldDB" id="W4GQU3"/>
<evidence type="ECO:0000259" key="8">
    <source>
        <dbReference type="PROSITE" id="PS51767"/>
    </source>
</evidence>
<dbReference type="InterPro" id="IPR021109">
    <property type="entry name" value="Peptidase_aspartic_dom_sf"/>
</dbReference>
<keyword evidence="7" id="KW-0732">Signal</keyword>